<dbReference type="Proteomes" id="UP000245802">
    <property type="component" value="Chromosome"/>
</dbReference>
<gene>
    <name evidence="3" type="ORF">C1280_03020</name>
</gene>
<feature type="domain" description="DUF1559" evidence="2">
    <location>
        <begin position="40"/>
        <end position="313"/>
    </location>
</feature>
<dbReference type="InterPro" id="IPR011453">
    <property type="entry name" value="DUF1559"/>
</dbReference>
<dbReference type="PANTHER" id="PTHR30093:SF2">
    <property type="entry name" value="TYPE II SECRETION SYSTEM PROTEIN H"/>
    <property type="match status" value="1"/>
</dbReference>
<dbReference type="InterPro" id="IPR012902">
    <property type="entry name" value="N_methyl_site"/>
</dbReference>
<dbReference type="NCBIfam" id="TIGR04294">
    <property type="entry name" value="pre_pil_HX9DG"/>
    <property type="match status" value="1"/>
</dbReference>
<dbReference type="SUPFAM" id="SSF54523">
    <property type="entry name" value="Pili subunits"/>
    <property type="match status" value="1"/>
</dbReference>
<protein>
    <submittedName>
        <fullName evidence="3">Prepilin-type cleavage/methylation domain-containing protein</fullName>
    </submittedName>
</protein>
<dbReference type="PROSITE" id="PS00409">
    <property type="entry name" value="PROKAR_NTER_METHYL"/>
    <property type="match status" value="1"/>
</dbReference>
<dbReference type="OrthoDB" id="289947at2"/>
<dbReference type="Gene3D" id="3.30.700.10">
    <property type="entry name" value="Glycoprotein, Type 4 Pilin"/>
    <property type="match status" value="1"/>
</dbReference>
<dbReference type="EMBL" id="CP025958">
    <property type="protein sequence ID" value="AWM42115.1"/>
    <property type="molecule type" value="Genomic_DNA"/>
</dbReference>
<evidence type="ECO:0000313" key="3">
    <source>
        <dbReference type="EMBL" id="AWM42115.1"/>
    </source>
</evidence>
<dbReference type="NCBIfam" id="TIGR02532">
    <property type="entry name" value="IV_pilin_GFxxxE"/>
    <property type="match status" value="1"/>
</dbReference>
<dbReference type="KEGG" id="gog:C1280_03020"/>
<dbReference type="Pfam" id="PF07963">
    <property type="entry name" value="N_methyl"/>
    <property type="match status" value="1"/>
</dbReference>
<reference evidence="3 4" key="1">
    <citation type="submission" date="2018-01" db="EMBL/GenBank/DDBJ databases">
        <title>G. obscuriglobus.</title>
        <authorList>
            <person name="Franke J."/>
            <person name="Blomberg W."/>
            <person name="Selmecki A."/>
        </authorList>
    </citation>
    <scope>NUCLEOTIDE SEQUENCE [LARGE SCALE GENOMIC DNA]</scope>
    <source>
        <strain evidence="3 4">DSM 5831</strain>
    </source>
</reference>
<dbReference type="InterPro" id="IPR045584">
    <property type="entry name" value="Pilin-like"/>
</dbReference>
<accession>A0A2Z3HGL7</accession>
<keyword evidence="1" id="KW-1133">Transmembrane helix</keyword>
<evidence type="ECO:0000256" key="1">
    <source>
        <dbReference type="SAM" id="Phobius"/>
    </source>
</evidence>
<dbReference type="RefSeq" id="WP_010049516.1">
    <property type="nucleotide sequence ID" value="NZ_CP025958.1"/>
</dbReference>
<keyword evidence="4" id="KW-1185">Reference proteome</keyword>
<keyword evidence="1" id="KW-0812">Transmembrane</keyword>
<dbReference type="PANTHER" id="PTHR30093">
    <property type="entry name" value="GENERAL SECRETION PATHWAY PROTEIN G"/>
    <property type="match status" value="1"/>
</dbReference>
<dbReference type="InterPro" id="IPR027558">
    <property type="entry name" value="Pre_pil_HX9DG_C"/>
</dbReference>
<organism evidence="3 4">
    <name type="scientific">Gemmata obscuriglobus</name>
    <dbReference type="NCBI Taxonomy" id="114"/>
    <lineage>
        <taxon>Bacteria</taxon>
        <taxon>Pseudomonadati</taxon>
        <taxon>Planctomycetota</taxon>
        <taxon>Planctomycetia</taxon>
        <taxon>Gemmatales</taxon>
        <taxon>Gemmataceae</taxon>
        <taxon>Gemmata</taxon>
    </lineage>
</organism>
<name>A0A2Z3HGL7_9BACT</name>
<evidence type="ECO:0000259" key="2">
    <source>
        <dbReference type="Pfam" id="PF07596"/>
    </source>
</evidence>
<feature type="transmembrane region" description="Helical" evidence="1">
    <location>
        <begin position="15"/>
        <end position="39"/>
    </location>
</feature>
<sequence length="333" mass="35634">MPRPSSVPSRPPRRGFTLIELLVVIAIIAILIGLLLPAVQKVREAAARMSCQNNLKQLGLSAHNYESAYGSFPYSKRTSRPQRSWAPDLLPNLEQANAVSGAYYNLNENWWRTIGEVAPNVGATIPNGTTAQTVFKVFNCPSTPVQPRLQSKTETPPEQNKVGSCTDYFAVEGVSSAIASEGVTLPGDLKGVLRPFGEGMTRITSIGDGTSNTVLFAECAGREDVYRGRTRTPAAADKANAACARARGGAWATNDNPFEIGQRTEWCSGANSIPGAMRINNSNEWGHLFYSFHSGGANAVFADGSVRFLKESAALSALVAISTRNGGEVLANE</sequence>
<evidence type="ECO:0000313" key="4">
    <source>
        <dbReference type="Proteomes" id="UP000245802"/>
    </source>
</evidence>
<dbReference type="AlphaFoldDB" id="A0A2Z3HGL7"/>
<dbReference type="Pfam" id="PF07596">
    <property type="entry name" value="SBP_bac_10"/>
    <property type="match status" value="1"/>
</dbReference>
<proteinExistence type="predicted"/>
<keyword evidence="1" id="KW-0472">Membrane</keyword>